<keyword evidence="9" id="KW-1133">Transmembrane helix</keyword>
<keyword evidence="5 10" id="KW-0732">Signal</keyword>
<evidence type="ECO:0000259" key="11">
    <source>
        <dbReference type="Pfam" id="PF14368"/>
    </source>
</evidence>
<evidence type="ECO:0000256" key="10">
    <source>
        <dbReference type="SAM" id="SignalP"/>
    </source>
</evidence>
<evidence type="ECO:0000256" key="1">
    <source>
        <dbReference type="ARBA" id="ARBA00004609"/>
    </source>
</evidence>
<evidence type="ECO:0000256" key="7">
    <source>
        <dbReference type="ARBA" id="ARBA00023180"/>
    </source>
</evidence>
<evidence type="ECO:0000256" key="6">
    <source>
        <dbReference type="ARBA" id="ARBA00023157"/>
    </source>
</evidence>
<feature type="chain" id="PRO_5044838536" description="Bifunctional inhibitor/plant lipid transfer protein/seed storage helical domain-containing protein" evidence="10">
    <location>
        <begin position="31"/>
        <end position="149"/>
    </location>
</feature>
<evidence type="ECO:0000256" key="2">
    <source>
        <dbReference type="ARBA" id="ARBA00009748"/>
    </source>
</evidence>
<dbReference type="CDD" id="cd00010">
    <property type="entry name" value="AAI_LTSS"/>
    <property type="match status" value="1"/>
</dbReference>
<name>A0ABD2Y971_9GENT</name>
<comment type="subcellular location">
    <subcellularLocation>
        <location evidence="1">Cell membrane</location>
        <topology evidence="1">Lipid-anchor</topology>
        <topology evidence="1">GPI-anchor</topology>
    </subcellularLocation>
</comment>
<dbReference type="Proteomes" id="UP001630127">
    <property type="component" value="Unassembled WGS sequence"/>
</dbReference>
<keyword evidence="4" id="KW-0336">GPI-anchor</keyword>
<comment type="caution">
    <text evidence="12">The sequence shown here is derived from an EMBL/GenBank/DDBJ whole genome shotgun (WGS) entry which is preliminary data.</text>
</comment>
<dbReference type="InterPro" id="IPR036312">
    <property type="entry name" value="Bifun_inhib/LTP/seed_sf"/>
</dbReference>
<feature type="signal peptide" evidence="10">
    <location>
        <begin position="1"/>
        <end position="30"/>
    </location>
</feature>
<evidence type="ECO:0000256" key="9">
    <source>
        <dbReference type="SAM" id="Phobius"/>
    </source>
</evidence>
<feature type="domain" description="Bifunctional inhibitor/plant lipid transfer protein/seed storage helical" evidence="11">
    <location>
        <begin position="18"/>
        <end position="109"/>
    </location>
</feature>
<dbReference type="InterPro" id="IPR043325">
    <property type="entry name" value="LTSS"/>
</dbReference>
<dbReference type="AlphaFoldDB" id="A0ABD2Y971"/>
<evidence type="ECO:0000256" key="4">
    <source>
        <dbReference type="ARBA" id="ARBA00022622"/>
    </source>
</evidence>
<keyword evidence="9" id="KW-0812">Transmembrane</keyword>
<accession>A0ABD2Y971</accession>
<dbReference type="PANTHER" id="PTHR33044">
    <property type="entry name" value="BIFUNCTIONAL INHIBITOR/LIPID-TRANSFER PROTEIN/SEED STORAGE 2S ALBUMIN SUPERFAMILY PROTEIN-RELATED"/>
    <property type="match status" value="1"/>
</dbReference>
<keyword evidence="9" id="KW-0472">Membrane</keyword>
<feature type="transmembrane region" description="Helical" evidence="9">
    <location>
        <begin position="125"/>
        <end position="145"/>
    </location>
</feature>
<evidence type="ECO:0000313" key="12">
    <source>
        <dbReference type="EMBL" id="KAL3503645.1"/>
    </source>
</evidence>
<dbReference type="SUPFAM" id="SSF47699">
    <property type="entry name" value="Bifunctional inhibitor/lipid-transfer protein/seed storage 2S albumin"/>
    <property type="match status" value="1"/>
</dbReference>
<dbReference type="Gene3D" id="1.10.110.10">
    <property type="entry name" value="Plant lipid-transfer and hydrophobic proteins"/>
    <property type="match status" value="1"/>
</dbReference>
<dbReference type="InterPro" id="IPR016140">
    <property type="entry name" value="Bifunc_inhib/LTP/seed_store"/>
</dbReference>
<dbReference type="GO" id="GO:0005886">
    <property type="term" value="C:plasma membrane"/>
    <property type="evidence" value="ECO:0007669"/>
    <property type="project" value="UniProtKB-SubCell"/>
</dbReference>
<dbReference type="GO" id="GO:0098552">
    <property type="term" value="C:side of membrane"/>
    <property type="evidence" value="ECO:0007669"/>
    <property type="project" value="UniProtKB-KW"/>
</dbReference>
<evidence type="ECO:0000313" key="13">
    <source>
        <dbReference type="Proteomes" id="UP001630127"/>
    </source>
</evidence>
<organism evidence="12 13">
    <name type="scientific">Cinchona calisaya</name>
    <dbReference type="NCBI Taxonomy" id="153742"/>
    <lineage>
        <taxon>Eukaryota</taxon>
        <taxon>Viridiplantae</taxon>
        <taxon>Streptophyta</taxon>
        <taxon>Embryophyta</taxon>
        <taxon>Tracheophyta</taxon>
        <taxon>Spermatophyta</taxon>
        <taxon>Magnoliopsida</taxon>
        <taxon>eudicotyledons</taxon>
        <taxon>Gunneridae</taxon>
        <taxon>Pentapetalae</taxon>
        <taxon>asterids</taxon>
        <taxon>lamiids</taxon>
        <taxon>Gentianales</taxon>
        <taxon>Rubiaceae</taxon>
        <taxon>Cinchonoideae</taxon>
        <taxon>Cinchoneae</taxon>
        <taxon>Cinchona</taxon>
    </lineage>
</organism>
<sequence length="149" mass="16393">MVMKLLSKYYCKIALAIILFFSSRVQESCAQEQSCIQKLQPCMDYLNGNRDPPSSCCEPLKYVIKSEPECLCSMISISGANQAERAGVNITQAQQLPGRCGEHINPLGCILGAPGSNSAGFSFRVPSVVMVAGSWMFVLIIWRLFSLDF</sequence>
<keyword evidence="3" id="KW-1003">Cell membrane</keyword>
<reference evidence="12 13" key="1">
    <citation type="submission" date="2024-11" db="EMBL/GenBank/DDBJ databases">
        <title>A near-complete genome assembly of Cinchona calisaya.</title>
        <authorList>
            <person name="Lian D.C."/>
            <person name="Zhao X.W."/>
            <person name="Wei L."/>
        </authorList>
    </citation>
    <scope>NUCLEOTIDE SEQUENCE [LARGE SCALE GENOMIC DNA]</scope>
    <source>
        <tissue evidence="12">Nenye</tissue>
    </source>
</reference>
<comment type="similarity">
    <text evidence="2">Belongs to the plant LTP family.</text>
</comment>
<keyword evidence="7" id="KW-0325">Glycoprotein</keyword>
<evidence type="ECO:0000256" key="3">
    <source>
        <dbReference type="ARBA" id="ARBA00022475"/>
    </source>
</evidence>
<evidence type="ECO:0000256" key="5">
    <source>
        <dbReference type="ARBA" id="ARBA00022729"/>
    </source>
</evidence>
<keyword evidence="8" id="KW-0449">Lipoprotein</keyword>
<dbReference type="EMBL" id="JBJUIK010000015">
    <property type="protein sequence ID" value="KAL3503645.1"/>
    <property type="molecule type" value="Genomic_DNA"/>
</dbReference>
<protein>
    <recommendedName>
        <fullName evidence="11">Bifunctional inhibitor/plant lipid transfer protein/seed storage helical domain-containing protein</fullName>
    </recommendedName>
</protein>
<evidence type="ECO:0000256" key="8">
    <source>
        <dbReference type="ARBA" id="ARBA00023288"/>
    </source>
</evidence>
<gene>
    <name evidence="12" type="ORF">ACH5RR_038094</name>
</gene>
<dbReference type="Pfam" id="PF14368">
    <property type="entry name" value="LTP_2"/>
    <property type="match status" value="1"/>
</dbReference>
<keyword evidence="6" id="KW-1015">Disulfide bond</keyword>
<keyword evidence="13" id="KW-1185">Reference proteome</keyword>
<proteinExistence type="inferred from homology"/>